<feature type="region of interest" description="Disordered" evidence="9">
    <location>
        <begin position="1706"/>
        <end position="1732"/>
    </location>
</feature>
<evidence type="ECO:0000256" key="3">
    <source>
        <dbReference type="ARBA" id="ARBA00005739"/>
    </source>
</evidence>
<gene>
    <name evidence="13" type="primary">PSME4</name>
    <name evidence="13" type="ORF">g.11447</name>
</gene>
<feature type="compositionally biased region" description="Basic and acidic residues" evidence="9">
    <location>
        <begin position="1706"/>
        <end position="1716"/>
    </location>
</feature>
<dbReference type="GO" id="GO:0016607">
    <property type="term" value="C:nuclear speck"/>
    <property type="evidence" value="ECO:0007669"/>
    <property type="project" value="UniProtKB-SubCell"/>
</dbReference>
<dbReference type="InterPro" id="IPR032430">
    <property type="entry name" value="Blm10_mid"/>
</dbReference>
<feature type="region of interest" description="Disordered" evidence="9">
    <location>
        <begin position="1617"/>
        <end position="1639"/>
    </location>
</feature>
<evidence type="ECO:0000259" key="10">
    <source>
        <dbReference type="Pfam" id="PF11919"/>
    </source>
</evidence>
<dbReference type="GO" id="GO:0070628">
    <property type="term" value="F:proteasome binding"/>
    <property type="evidence" value="ECO:0007669"/>
    <property type="project" value="InterPro"/>
</dbReference>
<comment type="subcellular location">
    <subcellularLocation>
        <location evidence="2">Cytoplasm</location>
    </subcellularLocation>
    <subcellularLocation>
        <location evidence="1">Nucleus speckle</location>
    </subcellularLocation>
</comment>
<reference evidence="13" key="1">
    <citation type="submission" date="2018-10" db="EMBL/GenBank/DDBJ databases">
        <title>Transcriptome assembly of Aceria tosichella (Wheat curl mite) Type 2.</title>
        <authorList>
            <person name="Scully E.D."/>
            <person name="Geib S.M."/>
            <person name="Palmer N.A."/>
            <person name="Gupta A.K."/>
            <person name="Sarath G."/>
            <person name="Tatineni S."/>
        </authorList>
    </citation>
    <scope>NUCLEOTIDE SEQUENCE</scope>
    <source>
        <strain evidence="13">LincolnNE</strain>
    </source>
</reference>
<evidence type="ECO:0000256" key="5">
    <source>
        <dbReference type="ARBA" id="ARBA00022737"/>
    </source>
</evidence>
<accession>A0A6G1SBV8</accession>
<feature type="region of interest" description="Disordered" evidence="9">
    <location>
        <begin position="1265"/>
        <end position="1291"/>
    </location>
</feature>
<dbReference type="GO" id="GO:0006281">
    <property type="term" value="P:DNA repair"/>
    <property type="evidence" value="ECO:0007669"/>
    <property type="project" value="UniProtKB-KW"/>
</dbReference>
<organism evidence="13">
    <name type="scientific">Aceria tosichella</name>
    <name type="common">wheat curl mite</name>
    <dbReference type="NCBI Taxonomy" id="561515"/>
    <lineage>
        <taxon>Eukaryota</taxon>
        <taxon>Metazoa</taxon>
        <taxon>Ecdysozoa</taxon>
        <taxon>Arthropoda</taxon>
        <taxon>Chelicerata</taxon>
        <taxon>Arachnida</taxon>
        <taxon>Acari</taxon>
        <taxon>Acariformes</taxon>
        <taxon>Trombidiformes</taxon>
        <taxon>Prostigmata</taxon>
        <taxon>Eupodina</taxon>
        <taxon>Eriophyoidea</taxon>
        <taxon>Eriophyidae</taxon>
        <taxon>Eriophyinae</taxon>
        <taxon>Aceriini</taxon>
        <taxon>Aceria</taxon>
    </lineage>
</organism>
<keyword evidence="4" id="KW-0963">Cytoplasm</keyword>
<dbReference type="GO" id="GO:0016504">
    <property type="term" value="F:peptidase activator activity"/>
    <property type="evidence" value="ECO:0007669"/>
    <property type="project" value="InterPro"/>
</dbReference>
<evidence type="ECO:0000256" key="6">
    <source>
        <dbReference type="ARBA" id="ARBA00022763"/>
    </source>
</evidence>
<evidence type="ECO:0000259" key="11">
    <source>
        <dbReference type="Pfam" id="PF16507"/>
    </source>
</evidence>
<evidence type="ECO:0000256" key="9">
    <source>
        <dbReference type="SAM" id="MobiDB-lite"/>
    </source>
</evidence>
<evidence type="ECO:0000259" key="12">
    <source>
        <dbReference type="Pfam" id="PF23096"/>
    </source>
</evidence>
<proteinExistence type="inferred from homology"/>
<dbReference type="GO" id="GO:0005829">
    <property type="term" value="C:cytosol"/>
    <property type="evidence" value="ECO:0007669"/>
    <property type="project" value="TreeGrafter"/>
</dbReference>
<protein>
    <submittedName>
        <fullName evidence="13">Proteasome activator complex subunit 4</fullName>
    </submittedName>
</protein>
<dbReference type="InterPro" id="IPR011989">
    <property type="entry name" value="ARM-like"/>
</dbReference>
<dbReference type="Pfam" id="PF23096">
    <property type="entry name" value="HEAT_PSME4"/>
    <property type="match status" value="1"/>
</dbReference>
<evidence type="ECO:0000256" key="4">
    <source>
        <dbReference type="ARBA" id="ARBA00022490"/>
    </source>
</evidence>
<keyword evidence="8" id="KW-0539">Nucleus</keyword>
<keyword evidence="7" id="KW-0234">DNA repair</keyword>
<dbReference type="Gene3D" id="1.25.10.10">
    <property type="entry name" value="Leucine-rich Repeat Variant"/>
    <property type="match status" value="1"/>
</dbReference>
<dbReference type="InterPro" id="IPR016024">
    <property type="entry name" value="ARM-type_fold"/>
</dbReference>
<dbReference type="PANTHER" id="PTHR32170">
    <property type="entry name" value="PROTEASOME ACTIVATOR COMPLEX SUBUNIT 4"/>
    <property type="match status" value="1"/>
</dbReference>
<dbReference type="GO" id="GO:0000502">
    <property type="term" value="C:proteasome complex"/>
    <property type="evidence" value="ECO:0007669"/>
    <property type="project" value="UniProtKB-KW"/>
</dbReference>
<evidence type="ECO:0000256" key="7">
    <source>
        <dbReference type="ARBA" id="ARBA00023204"/>
    </source>
</evidence>
<dbReference type="Pfam" id="PF16507">
    <property type="entry name" value="HEAT_PSME4_mid"/>
    <property type="match status" value="1"/>
</dbReference>
<dbReference type="InterPro" id="IPR021843">
    <property type="entry name" value="PSME4_C"/>
</dbReference>
<keyword evidence="5" id="KW-0677">Repeat</keyword>
<feature type="domain" description="Proteasome activator complex subunit 4-like HEAT repeat-like" evidence="12">
    <location>
        <begin position="1297"/>
        <end position="1525"/>
    </location>
</feature>
<dbReference type="GO" id="GO:0010499">
    <property type="term" value="P:proteasomal ubiquitin-independent protein catabolic process"/>
    <property type="evidence" value="ECO:0007669"/>
    <property type="project" value="TreeGrafter"/>
</dbReference>
<evidence type="ECO:0000256" key="1">
    <source>
        <dbReference type="ARBA" id="ARBA00004324"/>
    </source>
</evidence>
<dbReference type="InterPro" id="IPR035309">
    <property type="entry name" value="PSME4"/>
</dbReference>
<name>A0A6G1SBV8_9ACAR</name>
<dbReference type="Pfam" id="PF11919">
    <property type="entry name" value="PSME4_C"/>
    <property type="match status" value="1"/>
</dbReference>
<feature type="compositionally biased region" description="Polar residues" evidence="9">
    <location>
        <begin position="1272"/>
        <end position="1282"/>
    </location>
</feature>
<feature type="domain" description="Proteasome activator Blm10 middle HEAT repeats region" evidence="11">
    <location>
        <begin position="336"/>
        <end position="836"/>
    </location>
</feature>
<comment type="similarity">
    <text evidence="3">Belongs to the BLM10 family.</text>
</comment>
<dbReference type="EMBL" id="GGYP01003213">
    <property type="protein sequence ID" value="MDE47984.1"/>
    <property type="molecule type" value="Transcribed_RNA"/>
</dbReference>
<dbReference type="SUPFAM" id="SSF48371">
    <property type="entry name" value="ARM repeat"/>
    <property type="match status" value="2"/>
</dbReference>
<evidence type="ECO:0000256" key="2">
    <source>
        <dbReference type="ARBA" id="ARBA00004496"/>
    </source>
</evidence>
<keyword evidence="13" id="KW-0647">Proteasome</keyword>
<evidence type="ECO:0000256" key="8">
    <source>
        <dbReference type="ARBA" id="ARBA00023242"/>
    </source>
</evidence>
<evidence type="ECO:0000313" key="13">
    <source>
        <dbReference type="EMBL" id="MDE47984.1"/>
    </source>
</evidence>
<dbReference type="PANTHER" id="PTHR32170:SF3">
    <property type="entry name" value="PROTEASOME ACTIVATOR COMPLEX SUBUNIT 4"/>
    <property type="match status" value="1"/>
</dbReference>
<sequence>MDILTKALDLMERAELDADGDLDYLEDDEDKFKTGKRFQNENAYNQHLPYDVTEESQRHLMRIKASLAKCIQLDQETVYEWFIDLERYIHLYGLAFSKEDHIYFVRLQYELIISKNSMDLYYIAYVARCFSKLMHKRFLISSDELQFDWRQLYEAYERLLFSETESLGLRFVPETLELNLSQAIVLARPHFSLNATQEMLDEWRPMLCPFSASIQRAITYFNLFLPTTLPPEHHDKGFKLWFDEVLQLWLSGKVNVATYESKLTLLLSRLASDCLGFIDWEPYMPRIFNHIKSSLNLSRAMGRNHPRRNDSIDIGPYVQWMVYMISENTSCLDHIAKLFKAIESFYHPSNTDRRWHSKLQQFLYKLPAYYVKRIYRERFKKNIWSKRLPESYRLTDASTSRFVDALLPVVLTSMFNQAGISSAALALRDLAILRPEKVIPPLLERVYGSYETLTEPHRLLASINCMASVVPAMVRPCKYFNEGPSHVVPLLLNSLPGIDSNDMRKCITVFRFIATLAAHIRMKDYSYLVEEHPDLTEEQQQLCLSTSQFEDFVLQFLDKSFVLIENTASAHSFSNLDHEHQLKNGEEGIIEAAISSVTLSILAQASFEIQQSALDRLYSYVTRNIFDTKTRGKAIATLCLACARATPKETLAKFVPHFGRLIMALTENEEVFQDSILDDELLFSLLLMSEIVRCNSPHLLEHKDMITQVLHRALRLTSKEGYMLGCSILRHLLRALTNISCCDWKNIDLEDEENRLNEEKWPFDNWGHTINIKELKIKWQIPGPELRAFAQELLEIFLKSAITDLLAWSNKELHLTKDEIQRSLHIVLSSLVGAASVLPPLDCEPMNLCNLEVPFVPMCISYTGTDPMDFVDGTNIRTWVLESIKKVLAHINQTCEDDTKSLTTICEIYATAVSYFGYNKTELRLAAQRIKSMKNSSQNKLLGSRRHLRYLLVERVVQQHRAMLLNKGQPEFTRLHLDVFLNLFELAQSHYVEVRVLAQDSVYLMLNYFPFLETIFVPRLVKELKQPEIEHKKFKGLLYLVVGRRSFTSIAIDPNWWLLKQLWPALVESPHSEKPSIVKLLDRICNLVSKSFDTFELRYSFPSHIKEIAAKIWSSGSLDATIWQQPDEQFVGKVIKQVEQRNAQRLLDYEQLVLKLVELIENPHLHWHRRIVAYCLFTQLMRDDCPLPVQALNLCLTSLISERLSIRSKAVQLVSAQLKLHKRKHIKRKLTISQLVENESQNQDVVMDQLEAGAGKISLEDVPMADGGQLGAANNQQTSTTKPPDKVDNHNTTTVYSNKWLQYKLRTDDYTKEEWDKLIFVDKPHIGFYAWPKELEIYEPYEKQPKLNRSPEELNQHELVVFKKFNDPAFVEKLVEYFCFEDQKGGLDLHVFDTKRPILFKGLFRNYGPCMLEPFKKYVIEYSTSNCEHKQKFVIEFLAGLLRGSKHWSYDMLRELKEFVLSILDQMTVSQENYNDWTGLSVYIFRHRDIKRMEWLLNYFITKATSPRETLSPTISPFIQASRLTLAHYALIQCEWRAVDHIFPMVIENLKQQDHLLAYANIRLCLASIYSLVYMFDDPTTLTMIPDTLANGPKRLDFIEFLLPRLAMLEKGRQSNKTIGSDGLGGNSDQDNQEDADAGAKLQREFIRAAADPSLVTANLPMDTETNDEPDMVLIAETLMKFRQLEQNSGVSSTSTVATLAERLRNHQNDRQDYNKRKSQMTDDSMTSDAAKVTKKSSVGDIGATTSRATSFVDSLRESLSGINVQPSSLGDLSEESQERKDAVKLMKLTSCWIIYNVCRMKSPVSADYFKLLPIICEMGRESNDPELTADSLAAVAILGGSTLSSEAVVESLKCVRKIISDHSWHARVAAAAFIEMIIASNLFKLLSSEQWRSEIEDIVINHLICDERIEVRESSSLTLSGMIHCEFTRVTPDLLNEFKRRANETLIKRKQANGTTVIDPKCTIIRHSGILCLCACVDAHPYTVPDYLPGVLTFLSDHLTDPQPISTTIKKTMSNFKRTHHDNWQSDKKKFTEDQLCILANLLVGPNYYA</sequence>
<dbReference type="InterPro" id="IPR055455">
    <property type="entry name" value="HEAT_PSME4"/>
</dbReference>
<feature type="domain" description="Proteasome activator complex subunit 4 C-terminal" evidence="10">
    <location>
        <begin position="1965"/>
        <end position="2051"/>
    </location>
</feature>
<keyword evidence="6" id="KW-0227">DNA damage</keyword>